<feature type="compositionally biased region" description="Low complexity" evidence="2">
    <location>
        <begin position="146"/>
        <end position="171"/>
    </location>
</feature>
<keyword evidence="4" id="KW-1185">Reference proteome</keyword>
<proteinExistence type="predicted"/>
<dbReference type="OrthoDB" id="5401654at2759"/>
<dbReference type="Proteomes" id="UP000243797">
    <property type="component" value="Unassembled WGS sequence"/>
</dbReference>
<sequence>MAPDLNSVPSSPRQQRTRVSISHPTSTATSRRPSQVMGSPTMHHSPVFAHSESAGMPLRHPRPMTAAELHLELEKEQEAVVNRLTRELSTLRAQHSASVASVASTHSHSSTTSTPSLLPIDPADPNPNHQITGPTHPTPSRRHRSSSSLSQRNLPLLSSASSASTHGQSQASHDRATAAGGPAPLSRHPSISASGTSTPARIPSDTHQGLTLPHRPSLSQATSFTSVNTSSTHATLGSNVSTPSHSHSHGGPTSNPGGGVTSAHFVDAERARQELETVKSENEALREKVKSLERMLRRRRESAGSAAAAEVQGRGGVRDGAAFVGAEGRAPEARAAGVNVGAWAAGQGGGIGGVAGPRERSESQSTEASVRRQLAGMSQEERDEAVKVGESAGSAGVR</sequence>
<evidence type="ECO:0000256" key="2">
    <source>
        <dbReference type="SAM" id="MobiDB-lite"/>
    </source>
</evidence>
<dbReference type="EMBL" id="NKHZ01000017">
    <property type="protein sequence ID" value="PNS20765.1"/>
    <property type="molecule type" value="Genomic_DNA"/>
</dbReference>
<feature type="compositionally biased region" description="Low complexity" evidence="2">
    <location>
        <begin position="241"/>
        <end position="255"/>
    </location>
</feature>
<dbReference type="AlphaFoldDB" id="A0A2K1R0D3"/>
<feature type="compositionally biased region" description="Polar residues" evidence="2">
    <location>
        <begin position="217"/>
        <end position="240"/>
    </location>
</feature>
<feature type="coiled-coil region" evidence="1">
    <location>
        <begin position="268"/>
        <end position="302"/>
    </location>
</feature>
<keyword evidence="1" id="KW-0175">Coiled coil</keyword>
<evidence type="ECO:0000313" key="4">
    <source>
        <dbReference type="Proteomes" id="UP000243797"/>
    </source>
</evidence>
<protein>
    <submittedName>
        <fullName evidence="3">Uncharacterized protein</fullName>
    </submittedName>
</protein>
<feature type="region of interest" description="Disordered" evidence="2">
    <location>
        <begin position="1"/>
        <end position="48"/>
    </location>
</feature>
<feature type="compositionally biased region" description="Low complexity" evidence="2">
    <location>
        <begin position="99"/>
        <end position="114"/>
    </location>
</feature>
<name>A0A2K1R0D3_9PEZI</name>
<dbReference type="PANTHER" id="PTHR39610">
    <property type="entry name" value="BZIP DOMAIN-CONTAINING PROTEIN-RELATED"/>
    <property type="match status" value="1"/>
</dbReference>
<gene>
    <name evidence="3" type="ORF">CAC42_2696</name>
</gene>
<accession>A0A2K1R0D3</accession>
<feature type="region of interest" description="Disordered" evidence="2">
    <location>
        <begin position="99"/>
        <end position="262"/>
    </location>
</feature>
<feature type="region of interest" description="Disordered" evidence="2">
    <location>
        <begin position="351"/>
        <end position="398"/>
    </location>
</feature>
<feature type="compositionally biased region" description="Polar residues" evidence="2">
    <location>
        <begin position="7"/>
        <end position="38"/>
    </location>
</feature>
<dbReference type="PANTHER" id="PTHR39610:SF1">
    <property type="match status" value="1"/>
</dbReference>
<organism evidence="3 4">
    <name type="scientific">Sphaceloma murrayae</name>
    <dbReference type="NCBI Taxonomy" id="2082308"/>
    <lineage>
        <taxon>Eukaryota</taxon>
        <taxon>Fungi</taxon>
        <taxon>Dikarya</taxon>
        <taxon>Ascomycota</taxon>
        <taxon>Pezizomycotina</taxon>
        <taxon>Dothideomycetes</taxon>
        <taxon>Dothideomycetidae</taxon>
        <taxon>Myriangiales</taxon>
        <taxon>Elsinoaceae</taxon>
        <taxon>Sphaceloma</taxon>
    </lineage>
</organism>
<comment type="caution">
    <text evidence="3">The sequence shown here is derived from an EMBL/GenBank/DDBJ whole genome shotgun (WGS) entry which is preliminary data.</text>
</comment>
<feature type="compositionally biased region" description="Polar residues" evidence="2">
    <location>
        <begin position="189"/>
        <end position="209"/>
    </location>
</feature>
<dbReference type="InParanoid" id="A0A2K1R0D3"/>
<reference evidence="3 4" key="1">
    <citation type="submission" date="2017-06" db="EMBL/GenBank/DDBJ databases">
        <title>Draft genome sequence of a variant of Elsinoe murrayae.</title>
        <authorList>
            <person name="Cheng Q."/>
        </authorList>
    </citation>
    <scope>NUCLEOTIDE SEQUENCE [LARGE SCALE GENOMIC DNA]</scope>
    <source>
        <strain evidence="3 4">CQ-2017a</strain>
    </source>
</reference>
<evidence type="ECO:0000313" key="3">
    <source>
        <dbReference type="EMBL" id="PNS20765.1"/>
    </source>
</evidence>
<evidence type="ECO:0000256" key="1">
    <source>
        <dbReference type="SAM" id="Coils"/>
    </source>
</evidence>